<keyword evidence="4" id="KW-0255">Endonuclease</keyword>
<keyword evidence="6" id="KW-0695">RNA-directed DNA polymerase</keyword>
<keyword evidence="9" id="KW-1185">Reference proteome</keyword>
<gene>
    <name evidence="8" type="primary">pol</name>
    <name evidence="8" type="ORF">CR513_60618</name>
</gene>
<keyword evidence="5" id="KW-0378">Hydrolase</keyword>
<reference evidence="8" key="1">
    <citation type="submission" date="2018-05" db="EMBL/GenBank/DDBJ databases">
        <title>Draft genome of Mucuna pruriens seed.</title>
        <authorList>
            <person name="Nnadi N.E."/>
            <person name="Vos R."/>
            <person name="Hasami M.H."/>
            <person name="Devisetty U.K."/>
            <person name="Aguiy J.C."/>
        </authorList>
    </citation>
    <scope>NUCLEOTIDE SEQUENCE [LARGE SCALE GENOMIC DNA]</scope>
    <source>
        <strain evidence="8">JCA_2017</strain>
    </source>
</reference>
<dbReference type="InterPro" id="IPR043128">
    <property type="entry name" value="Rev_trsase/Diguanyl_cyclase"/>
</dbReference>
<organism evidence="8 9">
    <name type="scientific">Mucuna pruriens</name>
    <name type="common">Velvet bean</name>
    <name type="synonym">Dolichos pruriens</name>
    <dbReference type="NCBI Taxonomy" id="157652"/>
    <lineage>
        <taxon>Eukaryota</taxon>
        <taxon>Viridiplantae</taxon>
        <taxon>Streptophyta</taxon>
        <taxon>Embryophyta</taxon>
        <taxon>Tracheophyta</taxon>
        <taxon>Spermatophyta</taxon>
        <taxon>Magnoliopsida</taxon>
        <taxon>eudicotyledons</taxon>
        <taxon>Gunneridae</taxon>
        <taxon>Pentapetalae</taxon>
        <taxon>rosids</taxon>
        <taxon>fabids</taxon>
        <taxon>Fabales</taxon>
        <taxon>Fabaceae</taxon>
        <taxon>Papilionoideae</taxon>
        <taxon>50 kb inversion clade</taxon>
        <taxon>NPAAA clade</taxon>
        <taxon>indigoferoid/millettioid clade</taxon>
        <taxon>Phaseoleae</taxon>
        <taxon>Mucuna</taxon>
    </lineage>
</organism>
<dbReference type="EMBL" id="QJKJ01016300">
    <property type="protein sequence ID" value="RDX61178.1"/>
    <property type="molecule type" value="Genomic_DNA"/>
</dbReference>
<dbReference type="Gene3D" id="3.30.70.270">
    <property type="match status" value="1"/>
</dbReference>
<feature type="domain" description="Reverse transcriptase RNase H-like" evidence="7">
    <location>
        <begin position="49"/>
        <end position="120"/>
    </location>
</feature>
<proteinExistence type="predicted"/>
<evidence type="ECO:0000256" key="2">
    <source>
        <dbReference type="ARBA" id="ARBA00022695"/>
    </source>
</evidence>
<dbReference type="SUPFAM" id="SSF56672">
    <property type="entry name" value="DNA/RNA polymerases"/>
    <property type="match status" value="1"/>
</dbReference>
<dbReference type="AlphaFoldDB" id="A0A371E575"/>
<evidence type="ECO:0000256" key="6">
    <source>
        <dbReference type="ARBA" id="ARBA00022918"/>
    </source>
</evidence>
<evidence type="ECO:0000256" key="3">
    <source>
        <dbReference type="ARBA" id="ARBA00022722"/>
    </source>
</evidence>
<evidence type="ECO:0000259" key="7">
    <source>
        <dbReference type="Pfam" id="PF17917"/>
    </source>
</evidence>
<keyword evidence="2" id="KW-0548">Nucleotidyltransferase</keyword>
<dbReference type="PANTHER" id="PTHR35046:SF9">
    <property type="entry name" value="RNA-DIRECTED DNA POLYMERASE"/>
    <property type="match status" value="1"/>
</dbReference>
<accession>A0A371E575</accession>
<evidence type="ECO:0000313" key="8">
    <source>
        <dbReference type="EMBL" id="RDX61178.1"/>
    </source>
</evidence>
<feature type="non-terminal residue" evidence="8">
    <location>
        <position position="1"/>
    </location>
</feature>
<dbReference type="CDD" id="cd09274">
    <property type="entry name" value="RNase_HI_RT_Ty3"/>
    <property type="match status" value="1"/>
</dbReference>
<dbReference type="OrthoDB" id="1433828at2759"/>
<dbReference type="PANTHER" id="PTHR35046">
    <property type="entry name" value="ZINC KNUCKLE (CCHC-TYPE) FAMILY PROTEIN"/>
    <property type="match status" value="1"/>
</dbReference>
<dbReference type="Proteomes" id="UP000257109">
    <property type="component" value="Unassembled WGS sequence"/>
</dbReference>
<evidence type="ECO:0000256" key="4">
    <source>
        <dbReference type="ARBA" id="ARBA00022759"/>
    </source>
</evidence>
<name>A0A371E575_MUCPR</name>
<dbReference type="InterPro" id="IPR041373">
    <property type="entry name" value="RT_RNaseH"/>
</dbReference>
<evidence type="ECO:0000256" key="5">
    <source>
        <dbReference type="ARBA" id="ARBA00022801"/>
    </source>
</evidence>
<dbReference type="GO" id="GO:0016787">
    <property type="term" value="F:hydrolase activity"/>
    <property type="evidence" value="ECO:0007669"/>
    <property type="project" value="UniProtKB-KW"/>
</dbReference>
<sequence>MFKIVREVRSFHGLANFYRRFVKDFSSLAASLNDVKKDRGCAPPKKAPNYFSEKLNNAHLNYSTYDRELYALVRALQMWQHYVLPKEFVIHSDHEALKHLRGQGKLNKRHAKWIEFLEQFPYVIKHKQGELNVIANALSRIHTLISMIKTKMFGLDCIMLLYEKDIDFSEPFVMYVHATFCDYYRHDGFLFKGKILCVPMGSIRRRIKVASWVTLGNLRLLMF</sequence>
<keyword evidence="3" id="KW-0540">Nuclease</keyword>
<dbReference type="Pfam" id="PF17917">
    <property type="entry name" value="RT_RNaseH"/>
    <property type="match status" value="1"/>
</dbReference>
<dbReference type="GO" id="GO:0003964">
    <property type="term" value="F:RNA-directed DNA polymerase activity"/>
    <property type="evidence" value="ECO:0007669"/>
    <property type="project" value="UniProtKB-KW"/>
</dbReference>
<evidence type="ECO:0000256" key="1">
    <source>
        <dbReference type="ARBA" id="ARBA00022679"/>
    </source>
</evidence>
<protein>
    <submittedName>
        <fullName evidence="8">Retrovirus-related Pol polyprotein from transposon 17.6</fullName>
    </submittedName>
</protein>
<dbReference type="InterPro" id="IPR043502">
    <property type="entry name" value="DNA/RNA_pol_sf"/>
</dbReference>
<comment type="caution">
    <text evidence="8">The sequence shown here is derived from an EMBL/GenBank/DDBJ whole genome shotgun (WGS) entry which is preliminary data.</text>
</comment>
<dbReference type="GO" id="GO:0004519">
    <property type="term" value="F:endonuclease activity"/>
    <property type="evidence" value="ECO:0007669"/>
    <property type="project" value="UniProtKB-KW"/>
</dbReference>
<keyword evidence="1" id="KW-0808">Transferase</keyword>
<evidence type="ECO:0000313" key="9">
    <source>
        <dbReference type="Proteomes" id="UP000257109"/>
    </source>
</evidence>